<dbReference type="Proteomes" id="UP000003416">
    <property type="component" value="Unassembled WGS sequence"/>
</dbReference>
<dbReference type="AlphaFoldDB" id="F3PVB4"/>
<protein>
    <submittedName>
        <fullName evidence="1">Uncharacterized protein</fullName>
    </submittedName>
</protein>
<proteinExistence type="predicted"/>
<gene>
    <name evidence="1" type="ORF">HMPREF9446_02692</name>
</gene>
<dbReference type="STRING" id="763034.HMPREF9446_02692"/>
<sequence length="54" mass="6186">YDLSIWGTSIQNMFKSYITDLFQIEIIGFGQSPPPITTRWGLKIFINPAMPLPK</sequence>
<dbReference type="EMBL" id="AFBN01000062">
    <property type="protein sequence ID" value="EGF55441.1"/>
    <property type="molecule type" value="Genomic_DNA"/>
</dbReference>
<organism evidence="1 2">
    <name type="scientific">Bacteroides fluxus YIT 12057</name>
    <dbReference type="NCBI Taxonomy" id="763034"/>
    <lineage>
        <taxon>Bacteria</taxon>
        <taxon>Pseudomonadati</taxon>
        <taxon>Bacteroidota</taxon>
        <taxon>Bacteroidia</taxon>
        <taxon>Bacteroidales</taxon>
        <taxon>Bacteroidaceae</taxon>
        <taxon>Bacteroides</taxon>
    </lineage>
</organism>
<accession>F3PVB4</accession>
<comment type="caution">
    <text evidence="1">The sequence shown here is derived from an EMBL/GenBank/DDBJ whole genome shotgun (WGS) entry which is preliminary data.</text>
</comment>
<keyword evidence="2" id="KW-1185">Reference proteome</keyword>
<name>F3PVB4_9BACE</name>
<reference evidence="1 2" key="1">
    <citation type="submission" date="2011-02" db="EMBL/GenBank/DDBJ databases">
        <authorList>
            <person name="Weinstock G."/>
            <person name="Sodergren E."/>
            <person name="Clifton S."/>
            <person name="Fulton L."/>
            <person name="Fulton B."/>
            <person name="Courtney L."/>
            <person name="Fronick C."/>
            <person name="Harrison M."/>
            <person name="Strong C."/>
            <person name="Farmer C."/>
            <person name="Delahaunty K."/>
            <person name="Markovic C."/>
            <person name="Hall O."/>
            <person name="Minx P."/>
            <person name="Tomlinson C."/>
            <person name="Mitreva M."/>
            <person name="Hou S."/>
            <person name="Chen J."/>
            <person name="Wollam A."/>
            <person name="Pepin K.H."/>
            <person name="Johnson M."/>
            <person name="Bhonagiri V."/>
            <person name="Zhang X."/>
            <person name="Suruliraj S."/>
            <person name="Warren W."/>
            <person name="Chinwalla A."/>
            <person name="Mardis E.R."/>
            <person name="Wilson R.K."/>
        </authorList>
    </citation>
    <scope>NUCLEOTIDE SEQUENCE [LARGE SCALE GENOMIC DNA]</scope>
    <source>
        <strain evidence="1 2">YIT 12057</strain>
    </source>
</reference>
<evidence type="ECO:0000313" key="1">
    <source>
        <dbReference type="EMBL" id="EGF55441.1"/>
    </source>
</evidence>
<dbReference type="HOGENOM" id="CLU_3054675_0_0_10"/>
<evidence type="ECO:0000313" key="2">
    <source>
        <dbReference type="Proteomes" id="UP000003416"/>
    </source>
</evidence>
<feature type="non-terminal residue" evidence="1">
    <location>
        <position position="1"/>
    </location>
</feature>